<evidence type="ECO:0000256" key="1">
    <source>
        <dbReference type="ARBA" id="ARBA00023002"/>
    </source>
</evidence>
<dbReference type="HOGENOM" id="CLU_2745009_0_0_1"/>
<dbReference type="AlphaFoldDB" id="M1AZW7"/>
<proteinExistence type="predicted"/>
<reference evidence="4" key="1">
    <citation type="journal article" date="2011" name="Nature">
        <title>Genome sequence and analysis of the tuber crop potato.</title>
        <authorList>
            <consortium name="The Potato Genome Sequencing Consortium"/>
        </authorList>
    </citation>
    <scope>NUCLEOTIDE SEQUENCE [LARGE SCALE GENOMIC DNA]</scope>
    <source>
        <strain evidence="4">cv. DM1-3 516 R44</strain>
    </source>
</reference>
<dbReference type="Proteomes" id="UP000011115">
    <property type="component" value="Unassembled WGS sequence"/>
</dbReference>
<dbReference type="InterPro" id="IPR050771">
    <property type="entry name" value="Alpha-ketoacid_DH_E1_comp"/>
</dbReference>
<dbReference type="Gramene" id="PGSC0003DMT400033908">
    <property type="protein sequence ID" value="PGSC0003DMT400033908"/>
    <property type="gene ID" value="PGSC0003DMG400013029"/>
</dbReference>
<name>M1AZW7_SOLTU</name>
<dbReference type="ExpressionAtlas" id="M1AZW7">
    <property type="expression patterns" value="baseline"/>
</dbReference>
<dbReference type="Gene3D" id="3.40.50.970">
    <property type="match status" value="1"/>
</dbReference>
<keyword evidence="4" id="KW-1185">Reference proteome</keyword>
<feature type="domain" description="Dehydrogenase E1 component" evidence="2">
    <location>
        <begin position="1"/>
        <end position="59"/>
    </location>
</feature>
<organism evidence="3 4">
    <name type="scientific">Solanum tuberosum</name>
    <name type="common">Potato</name>
    <dbReference type="NCBI Taxonomy" id="4113"/>
    <lineage>
        <taxon>Eukaryota</taxon>
        <taxon>Viridiplantae</taxon>
        <taxon>Streptophyta</taxon>
        <taxon>Embryophyta</taxon>
        <taxon>Tracheophyta</taxon>
        <taxon>Spermatophyta</taxon>
        <taxon>Magnoliopsida</taxon>
        <taxon>eudicotyledons</taxon>
        <taxon>Gunneridae</taxon>
        <taxon>Pentapetalae</taxon>
        <taxon>asterids</taxon>
        <taxon>lamiids</taxon>
        <taxon>Solanales</taxon>
        <taxon>Solanaceae</taxon>
        <taxon>Solanoideae</taxon>
        <taxon>Solaneae</taxon>
        <taxon>Solanum</taxon>
    </lineage>
</organism>
<gene>
    <name evidence="3" type="primary">LOC102587414</name>
</gene>
<evidence type="ECO:0000259" key="2">
    <source>
        <dbReference type="Pfam" id="PF00676"/>
    </source>
</evidence>
<dbReference type="EnsemblPlants" id="PGSC0003DMT400033908">
    <property type="protein sequence ID" value="PGSC0003DMT400033908"/>
    <property type="gene ID" value="PGSC0003DMG400013029"/>
</dbReference>
<protein>
    <submittedName>
        <fullName evidence="3">Branched chain alpha-keto acid dehydrogenase E1-alpha subunit</fullName>
    </submittedName>
</protein>
<dbReference type="PANTHER" id="PTHR43380">
    <property type="entry name" value="2-OXOISOVALERATE DEHYDROGENASE SUBUNIT ALPHA, MITOCHONDRIAL"/>
    <property type="match status" value="1"/>
</dbReference>
<evidence type="ECO:0000313" key="4">
    <source>
        <dbReference type="Proteomes" id="UP000011115"/>
    </source>
</evidence>
<dbReference type="OrthoDB" id="3845at2759"/>
<dbReference type="SUPFAM" id="SSF52518">
    <property type="entry name" value="Thiamin diphosphate-binding fold (THDP-binding)"/>
    <property type="match status" value="1"/>
</dbReference>
<dbReference type="PANTHER" id="PTHR43380:SF12">
    <property type="entry name" value="2-OXOISOVALERATE DEHYDROGENASE SUBUNIT ALPHA 1, MITOCHONDRIAL-LIKE"/>
    <property type="match status" value="1"/>
</dbReference>
<accession>M1AZW7</accession>
<dbReference type="Pfam" id="PF00676">
    <property type="entry name" value="E1_dh"/>
    <property type="match status" value="1"/>
</dbReference>
<dbReference type="InterPro" id="IPR001017">
    <property type="entry name" value="DH_E1"/>
</dbReference>
<reference evidence="3" key="2">
    <citation type="submission" date="2015-06" db="UniProtKB">
        <authorList>
            <consortium name="EnsemblPlants"/>
        </authorList>
    </citation>
    <scope>IDENTIFICATION</scope>
    <source>
        <strain evidence="3">DM1-3 516 R44</strain>
    </source>
</reference>
<dbReference type="GO" id="GO:0016624">
    <property type="term" value="F:oxidoreductase activity, acting on the aldehyde or oxo group of donors, disulfide as acceptor"/>
    <property type="evidence" value="ECO:0007669"/>
    <property type="project" value="InterPro"/>
</dbReference>
<sequence>MDKRGACAVAYTGEGATSEGDFHAGLNFAAVMEAPVIFICRNNGWAISTPVHEQFRSKFTTSVVLILYDDI</sequence>
<keyword evidence="1" id="KW-0560">Oxidoreductase</keyword>
<dbReference type="InterPro" id="IPR029061">
    <property type="entry name" value="THDP-binding"/>
</dbReference>
<evidence type="ECO:0000313" key="3">
    <source>
        <dbReference type="EnsemblPlants" id="PGSC0003DMT400033908"/>
    </source>
</evidence>